<dbReference type="FunFam" id="3.40.50.2000:FF:000072">
    <property type="entry name" value="Glycosyl transferase"/>
    <property type="match status" value="1"/>
</dbReference>
<dbReference type="Pfam" id="PF06722">
    <property type="entry name" value="EryCIII-like_C"/>
    <property type="match status" value="1"/>
</dbReference>
<organism evidence="5 6">
    <name type="scientific">Bacillus swezeyi</name>
    <dbReference type="NCBI Taxonomy" id="1925020"/>
    <lineage>
        <taxon>Bacteria</taxon>
        <taxon>Bacillati</taxon>
        <taxon>Bacillota</taxon>
        <taxon>Bacilli</taxon>
        <taxon>Bacillales</taxon>
        <taxon>Bacillaceae</taxon>
        <taxon>Bacillus</taxon>
    </lineage>
</organism>
<keyword evidence="2" id="KW-0328">Glycosyltransferase</keyword>
<dbReference type="InterPro" id="IPR050271">
    <property type="entry name" value="UDP-glycosyltransferase"/>
</dbReference>
<gene>
    <name evidence="5" type="ORF">DX927_17330</name>
</gene>
<comment type="caution">
    <text evidence="5">The sequence shown here is derived from an EMBL/GenBank/DDBJ whole genome shotgun (WGS) entry which is preliminary data.</text>
</comment>
<feature type="domain" description="Erythromycin biosynthesis protein CIII-like C-terminal" evidence="4">
    <location>
        <begin position="254"/>
        <end position="377"/>
    </location>
</feature>
<dbReference type="Proteomes" id="UP000324326">
    <property type="component" value="Unassembled WGS sequence"/>
</dbReference>
<dbReference type="PANTHER" id="PTHR48043:SF145">
    <property type="entry name" value="FI06409P-RELATED"/>
    <property type="match status" value="1"/>
</dbReference>
<dbReference type="STRING" id="1925020.BTA30_10700"/>
<dbReference type="InterPro" id="IPR010610">
    <property type="entry name" value="EryCIII-like_C"/>
</dbReference>
<reference evidence="5 6" key="1">
    <citation type="submission" date="2018-08" db="EMBL/GenBank/DDBJ databases">
        <title>Bacillus phenotypic plasticity.</title>
        <authorList>
            <person name="Hurtado E."/>
        </authorList>
    </citation>
    <scope>NUCLEOTIDE SEQUENCE [LARGE SCALE GENOMIC DNA]</scope>
    <source>
        <strain evidence="5 6">427</strain>
    </source>
</reference>
<evidence type="ECO:0000313" key="6">
    <source>
        <dbReference type="Proteomes" id="UP000324326"/>
    </source>
</evidence>
<evidence type="ECO:0000313" key="5">
    <source>
        <dbReference type="EMBL" id="KAA6449618.1"/>
    </source>
</evidence>
<name>A0A5M8RQ09_9BACI</name>
<evidence type="ECO:0000256" key="1">
    <source>
        <dbReference type="ARBA" id="ARBA00009995"/>
    </source>
</evidence>
<comment type="similarity">
    <text evidence="1">Belongs to the UDP-glycosyltransferase family.</text>
</comment>
<evidence type="ECO:0000256" key="2">
    <source>
        <dbReference type="ARBA" id="ARBA00022676"/>
    </source>
</evidence>
<dbReference type="InterPro" id="IPR002213">
    <property type="entry name" value="UDP_glucos_trans"/>
</dbReference>
<accession>A0A5M8RQ09</accession>
<sequence length="400" mass="45356">MMGNVLMINFPGEGHINPSLGVTKELQRRGEKIVYYAVEEYAEKIKKTGAEVRLYPDFRDFLSLGKNVTNEKEMDFAEIGCNMAKKADEIVQIIYQEVKDESYDYVIFDHHFLAGKMIAEMLGLPSISLCTTFAMDEEFVSSFAQNPQNDLEHSPYFEKFMQSLSELNDRYPVSLRHPFDVFSCRGDITIVFTSKEFQPYAERFDEDYLFVGPSITNRQDPEGFPFEELEGETFIVISMGTIFNQQKDIYNMCIEALKDFHGKVVLSIGKNTNPNELDQIPDHFIVRSYIPQLELLKKADLFVTHGGMNSTNEGLYFDTPLLVIPMGGDQFFVASRAEQVGAGMMLDKTELSSSILRAKIKEIIENRTYANGAAKIGKSLRNAGGYQKAADAVFELVHQN</sequence>
<dbReference type="PANTHER" id="PTHR48043">
    <property type="entry name" value="EG:EG0003.4 PROTEIN-RELATED"/>
    <property type="match status" value="1"/>
</dbReference>
<dbReference type="Gene3D" id="3.40.50.2000">
    <property type="entry name" value="Glycogen Phosphorylase B"/>
    <property type="match status" value="2"/>
</dbReference>
<keyword evidence="3 5" id="KW-0808">Transferase</keyword>
<dbReference type="NCBIfam" id="TIGR01426">
    <property type="entry name" value="MGT"/>
    <property type="match status" value="1"/>
</dbReference>
<dbReference type="AlphaFoldDB" id="A0A5M8RQ09"/>
<evidence type="ECO:0000259" key="4">
    <source>
        <dbReference type="Pfam" id="PF06722"/>
    </source>
</evidence>
<dbReference type="InterPro" id="IPR006326">
    <property type="entry name" value="UDPGT_MGT-like"/>
</dbReference>
<dbReference type="CDD" id="cd03784">
    <property type="entry name" value="GT1_Gtf-like"/>
    <property type="match status" value="1"/>
</dbReference>
<protein>
    <submittedName>
        <fullName evidence="5">Glycosyl transferase family 1</fullName>
    </submittedName>
</protein>
<dbReference type="EMBL" id="QSND01000003">
    <property type="protein sequence ID" value="KAA6449618.1"/>
    <property type="molecule type" value="Genomic_DNA"/>
</dbReference>
<dbReference type="GO" id="GO:0008194">
    <property type="term" value="F:UDP-glycosyltransferase activity"/>
    <property type="evidence" value="ECO:0007669"/>
    <property type="project" value="InterPro"/>
</dbReference>
<proteinExistence type="inferred from homology"/>
<evidence type="ECO:0000256" key="3">
    <source>
        <dbReference type="ARBA" id="ARBA00022679"/>
    </source>
</evidence>
<dbReference type="SUPFAM" id="SSF53756">
    <property type="entry name" value="UDP-Glycosyltransferase/glycogen phosphorylase"/>
    <property type="match status" value="1"/>
</dbReference>
<dbReference type="GO" id="GO:0016758">
    <property type="term" value="F:hexosyltransferase activity"/>
    <property type="evidence" value="ECO:0007669"/>
    <property type="project" value="InterPro"/>
</dbReference>